<sequence length="411" mass="45120">MSERASDPIIIPDSLWRRPEMTEALKARDVGWLFRLLRQYAGASQTKIAIMCGLAQGKVSQIMKPGGSKVTAFEVIERIADGLDMPDHARINFGLAPRRRKPDVPAASPAPEDRAALIERLCTAKAVDAEVIAVLRNETENIRLLDRRLGNVAAAERMKAHIRQLETTLRYSLPGKVRRCLACILADSSALAGWQAVDAGNPAAAWDHFERAKHAAREAEDCALLAFAQGEQAYVLFDLEQYVDARELVSDAYANYSKFIPARLRAWLKMVEAEIVAGCALPGRRDEELCRKSIDKAMRLLPVGDGDADLPFVVLNAAHLARWRGNCLVHFGDAEAIDDLKSAFSAMEPGVYARAEAGLRCDLASALFAQGEIVEARTEIDAAAQLAKRAGSVRQQRRIDQLAARVTLTVL</sequence>
<dbReference type="Gene3D" id="1.25.40.10">
    <property type="entry name" value="Tetratricopeptide repeat domain"/>
    <property type="match status" value="1"/>
</dbReference>
<evidence type="ECO:0000313" key="2">
    <source>
        <dbReference type="Proteomes" id="UP001165124"/>
    </source>
</evidence>
<organism evidence="1 2">
    <name type="scientific">Actinomadura rubrobrunea</name>
    <dbReference type="NCBI Taxonomy" id="115335"/>
    <lineage>
        <taxon>Bacteria</taxon>
        <taxon>Bacillati</taxon>
        <taxon>Actinomycetota</taxon>
        <taxon>Actinomycetes</taxon>
        <taxon>Streptosporangiales</taxon>
        <taxon>Thermomonosporaceae</taxon>
        <taxon>Actinomadura</taxon>
    </lineage>
</organism>
<comment type="caution">
    <text evidence="1">The sequence shown here is derived from an EMBL/GenBank/DDBJ whole genome shotgun (WGS) entry which is preliminary data.</text>
</comment>
<dbReference type="EMBL" id="BSRZ01000021">
    <property type="protein sequence ID" value="GLW67287.1"/>
    <property type="molecule type" value="Genomic_DNA"/>
</dbReference>
<keyword evidence="2" id="KW-1185">Reference proteome</keyword>
<dbReference type="InterPro" id="IPR001387">
    <property type="entry name" value="Cro/C1-type_HTH"/>
</dbReference>
<dbReference type="Proteomes" id="UP001165124">
    <property type="component" value="Unassembled WGS sequence"/>
</dbReference>
<dbReference type="CDD" id="cd00093">
    <property type="entry name" value="HTH_XRE"/>
    <property type="match status" value="1"/>
</dbReference>
<evidence type="ECO:0000313" key="1">
    <source>
        <dbReference type="EMBL" id="GLW67287.1"/>
    </source>
</evidence>
<protein>
    <submittedName>
        <fullName evidence="1">Uncharacterized protein</fullName>
    </submittedName>
</protein>
<reference evidence="1" key="1">
    <citation type="submission" date="2023-02" db="EMBL/GenBank/DDBJ databases">
        <title>Actinomadura rubrobrunea NBRC 14622.</title>
        <authorList>
            <person name="Ichikawa N."/>
            <person name="Sato H."/>
            <person name="Tonouchi N."/>
        </authorList>
    </citation>
    <scope>NUCLEOTIDE SEQUENCE</scope>
    <source>
        <strain evidence="1">NBRC 14622</strain>
    </source>
</reference>
<dbReference type="Pfam" id="PF13560">
    <property type="entry name" value="HTH_31"/>
    <property type="match status" value="1"/>
</dbReference>
<name>A0A9W6Q306_9ACTN</name>
<accession>A0A9W6Q306</accession>
<proteinExistence type="predicted"/>
<gene>
    <name evidence="1" type="ORF">Arub01_55300</name>
</gene>
<dbReference type="InterPro" id="IPR011990">
    <property type="entry name" value="TPR-like_helical_dom_sf"/>
</dbReference>
<dbReference type="SUPFAM" id="SSF48452">
    <property type="entry name" value="TPR-like"/>
    <property type="match status" value="1"/>
</dbReference>
<dbReference type="RefSeq" id="WP_146150223.1">
    <property type="nucleotide sequence ID" value="NZ_BSRZ01000021.1"/>
</dbReference>
<dbReference type="AlphaFoldDB" id="A0A9W6Q306"/>